<name>V4LZZ8_EUTSA</name>
<dbReference type="STRING" id="72664.V4LZZ8"/>
<protein>
    <recommendedName>
        <fullName evidence="1">RNA helicase</fullName>
        <ecNumber evidence="1">3.6.4.13</ecNumber>
    </recommendedName>
</protein>
<dbReference type="Pfam" id="PF26026">
    <property type="entry name" value="RNA_hel_CTD"/>
    <property type="match status" value="1"/>
</dbReference>
<dbReference type="PANTHER" id="PTHR18934:SF229">
    <property type="entry name" value="DEXH-BOX ATP-DEPENDENT RNA HELICASE DEXH3"/>
    <property type="match status" value="1"/>
</dbReference>
<evidence type="ECO:0000313" key="7">
    <source>
        <dbReference type="EMBL" id="ESQ48092.1"/>
    </source>
</evidence>
<evidence type="ECO:0000259" key="6">
    <source>
        <dbReference type="Pfam" id="PF26026"/>
    </source>
</evidence>
<feature type="domain" description="RNA helicase C-terminal" evidence="6">
    <location>
        <begin position="151"/>
        <end position="208"/>
    </location>
</feature>
<dbReference type="GO" id="GO:0003723">
    <property type="term" value="F:RNA binding"/>
    <property type="evidence" value="ECO:0007669"/>
    <property type="project" value="TreeGrafter"/>
</dbReference>
<evidence type="ECO:0000256" key="3">
    <source>
        <dbReference type="ARBA" id="ARBA00022806"/>
    </source>
</evidence>
<dbReference type="EC" id="3.6.4.13" evidence="1"/>
<evidence type="ECO:0000256" key="2">
    <source>
        <dbReference type="ARBA" id="ARBA00022801"/>
    </source>
</evidence>
<dbReference type="eggNOG" id="KOG0920">
    <property type="taxonomic scope" value="Eukaryota"/>
</dbReference>
<dbReference type="Proteomes" id="UP000030689">
    <property type="component" value="Unassembled WGS sequence"/>
</dbReference>
<evidence type="ECO:0000313" key="8">
    <source>
        <dbReference type="Proteomes" id="UP000030689"/>
    </source>
</evidence>
<accession>V4LZZ8</accession>
<evidence type="ECO:0000256" key="1">
    <source>
        <dbReference type="ARBA" id="ARBA00012552"/>
    </source>
</evidence>
<dbReference type="KEGG" id="eus:EUTSA_v10021181mg"/>
<gene>
    <name evidence="7" type="ORF">EUTSA_v10021181mg</name>
</gene>
<feature type="domain" description="DEAD-box helicase OB fold" evidence="5">
    <location>
        <begin position="70"/>
        <end position="143"/>
    </location>
</feature>
<keyword evidence="3" id="KW-0547">Nucleotide-binding</keyword>
<reference evidence="7 8" key="1">
    <citation type="journal article" date="2013" name="Front. Plant Sci.">
        <title>The Reference Genome of the Halophytic Plant Eutrema salsugineum.</title>
        <authorList>
            <person name="Yang R."/>
            <person name="Jarvis D.E."/>
            <person name="Chen H."/>
            <person name="Beilstein M.A."/>
            <person name="Grimwood J."/>
            <person name="Jenkins J."/>
            <person name="Shu S."/>
            <person name="Prochnik S."/>
            <person name="Xin M."/>
            <person name="Ma C."/>
            <person name="Schmutz J."/>
            <person name="Wing R.A."/>
            <person name="Mitchell-Olds T."/>
            <person name="Schumaker K.S."/>
            <person name="Wang X."/>
        </authorList>
    </citation>
    <scope>NUCLEOTIDE SEQUENCE [LARGE SCALE GENOMIC DNA]</scope>
</reference>
<proteinExistence type="predicted"/>
<sequence>MIYFSAGNYSDHLALVRAYDGWKKSQKEWSGQAFCWKNYLSPQTLKAIDSMREQFLCLLETPLCYDEHLVRAIICAGLFPGICSVVNLVNKTSFETMDDKQARLCSIPYPWLVFNQKVKVNSVSFRDSTGVSDSALLLFGDKISPGSTDGHLTMLGGFLEFFMRPSLANTYLALKTELDQLIQTKLEHPRLENKLYENLISAIRLLVSKDECEGRFVPNHQVLSEYTQAYNGEENSKSQLRRLINRAGYKTPVYNSTMVEIGEQRFVAKVGFGELEFEGKPCETEKDAEEDAAHEALMWLQREAKMSVKFLL</sequence>
<dbReference type="Gramene" id="ESQ48092">
    <property type="protein sequence ID" value="ESQ48092"/>
    <property type="gene ID" value="EUTSA_v10021181mg"/>
</dbReference>
<dbReference type="GO" id="GO:0003724">
    <property type="term" value="F:RNA helicase activity"/>
    <property type="evidence" value="ECO:0007669"/>
    <property type="project" value="UniProtKB-EC"/>
</dbReference>
<keyword evidence="3" id="KW-0347">Helicase</keyword>
<dbReference type="Gene3D" id="3.30.160.20">
    <property type="match status" value="1"/>
</dbReference>
<organism evidence="7 8">
    <name type="scientific">Eutrema salsugineum</name>
    <name type="common">Saltwater cress</name>
    <name type="synonym">Sisymbrium salsugineum</name>
    <dbReference type="NCBI Taxonomy" id="72664"/>
    <lineage>
        <taxon>Eukaryota</taxon>
        <taxon>Viridiplantae</taxon>
        <taxon>Streptophyta</taxon>
        <taxon>Embryophyta</taxon>
        <taxon>Tracheophyta</taxon>
        <taxon>Spermatophyta</taxon>
        <taxon>Magnoliopsida</taxon>
        <taxon>eudicotyledons</taxon>
        <taxon>Gunneridae</taxon>
        <taxon>Pentapetalae</taxon>
        <taxon>rosids</taxon>
        <taxon>malvids</taxon>
        <taxon>Brassicales</taxon>
        <taxon>Brassicaceae</taxon>
        <taxon>Eutremeae</taxon>
        <taxon>Eutrema</taxon>
    </lineage>
</organism>
<dbReference type="InterPro" id="IPR011709">
    <property type="entry name" value="DEAD-box_helicase_OB_fold"/>
</dbReference>
<dbReference type="SUPFAM" id="SSF54768">
    <property type="entry name" value="dsRNA-binding domain-like"/>
    <property type="match status" value="1"/>
</dbReference>
<dbReference type="InterPro" id="IPR059023">
    <property type="entry name" value="RNA_hel_CTD"/>
</dbReference>
<evidence type="ECO:0000256" key="4">
    <source>
        <dbReference type="ARBA" id="ARBA00047984"/>
    </source>
</evidence>
<evidence type="ECO:0000259" key="5">
    <source>
        <dbReference type="Pfam" id="PF07717"/>
    </source>
</evidence>
<dbReference type="EMBL" id="KI517408">
    <property type="protein sequence ID" value="ESQ48092.1"/>
    <property type="molecule type" value="Genomic_DNA"/>
</dbReference>
<comment type="catalytic activity">
    <reaction evidence="4">
        <text>ATP + H2O = ADP + phosphate + H(+)</text>
        <dbReference type="Rhea" id="RHEA:13065"/>
        <dbReference type="ChEBI" id="CHEBI:15377"/>
        <dbReference type="ChEBI" id="CHEBI:15378"/>
        <dbReference type="ChEBI" id="CHEBI:30616"/>
        <dbReference type="ChEBI" id="CHEBI:43474"/>
        <dbReference type="ChEBI" id="CHEBI:456216"/>
        <dbReference type="EC" id="3.6.4.13"/>
    </reaction>
</comment>
<dbReference type="Pfam" id="PF07717">
    <property type="entry name" value="OB_NTP_bind"/>
    <property type="match status" value="1"/>
</dbReference>
<dbReference type="AlphaFoldDB" id="V4LZZ8"/>
<dbReference type="GO" id="GO:0005634">
    <property type="term" value="C:nucleus"/>
    <property type="evidence" value="ECO:0007669"/>
    <property type="project" value="TreeGrafter"/>
</dbReference>
<keyword evidence="2" id="KW-0378">Hydrolase</keyword>
<keyword evidence="8" id="KW-1185">Reference proteome</keyword>
<dbReference type="PANTHER" id="PTHR18934">
    <property type="entry name" value="ATP-DEPENDENT RNA HELICASE"/>
    <property type="match status" value="1"/>
</dbReference>
<keyword evidence="3" id="KW-0067">ATP-binding</keyword>